<dbReference type="GO" id="GO:0046872">
    <property type="term" value="F:metal ion binding"/>
    <property type="evidence" value="ECO:0007669"/>
    <property type="project" value="UniProtKB-KW"/>
</dbReference>
<evidence type="ECO:0000256" key="1">
    <source>
        <dbReference type="ARBA" id="ARBA00001782"/>
    </source>
</evidence>
<name>A0AAD3DU56_9CHLO</name>
<feature type="binding site" evidence="13">
    <location>
        <position position="81"/>
    </location>
    <ligand>
        <name>substrate</name>
    </ligand>
</feature>
<dbReference type="GO" id="GO:0004750">
    <property type="term" value="F:D-ribulose-phosphate 3-epimerase activity"/>
    <property type="evidence" value="ECO:0007669"/>
    <property type="project" value="UniProtKB-EC"/>
</dbReference>
<evidence type="ECO:0000256" key="12">
    <source>
        <dbReference type="PIRSR" id="PIRSR001461-2"/>
    </source>
</evidence>
<gene>
    <name evidence="14" type="ORF">Agub_g8306</name>
</gene>
<comment type="caution">
    <text evidence="14">The sequence shown here is derived from an EMBL/GenBank/DDBJ whole genome shotgun (WGS) entry which is preliminary data.</text>
</comment>
<comment type="cofactor">
    <cofactor evidence="2">
        <name>Mn(2+)</name>
        <dbReference type="ChEBI" id="CHEBI:29035"/>
    </cofactor>
</comment>
<evidence type="ECO:0000256" key="4">
    <source>
        <dbReference type="ARBA" id="ARBA00001947"/>
    </source>
</evidence>
<evidence type="ECO:0000256" key="13">
    <source>
        <dbReference type="PIRSR" id="PIRSR001461-3"/>
    </source>
</evidence>
<dbReference type="AlphaFoldDB" id="A0AAD3DU56"/>
<comment type="catalytic activity">
    <reaction evidence="1 10">
        <text>D-ribulose 5-phosphate = D-xylulose 5-phosphate</text>
        <dbReference type="Rhea" id="RHEA:13677"/>
        <dbReference type="ChEBI" id="CHEBI:57737"/>
        <dbReference type="ChEBI" id="CHEBI:58121"/>
        <dbReference type="EC" id="5.1.3.1"/>
    </reaction>
</comment>
<keyword evidence="12" id="KW-0464">Manganese</keyword>
<feature type="binding site" evidence="12">
    <location>
        <position position="81"/>
    </location>
    <ligand>
        <name>a divalent metal cation</name>
        <dbReference type="ChEBI" id="CHEBI:60240"/>
    </ligand>
</feature>
<keyword evidence="10" id="KW-0119">Carbohydrate metabolism</keyword>
<dbReference type="FunFam" id="3.20.20.70:FF:000171">
    <property type="entry name" value="Ribulose-phosphate 3-epimerase"/>
    <property type="match status" value="1"/>
</dbReference>
<dbReference type="CDD" id="cd00429">
    <property type="entry name" value="RPE"/>
    <property type="match status" value="1"/>
</dbReference>
<evidence type="ECO:0000256" key="9">
    <source>
        <dbReference type="ARBA" id="ARBA00023235"/>
    </source>
</evidence>
<comment type="cofactor">
    <cofactor evidence="5">
        <name>Fe(2+)</name>
        <dbReference type="ChEBI" id="CHEBI:29033"/>
    </cofactor>
</comment>
<dbReference type="SUPFAM" id="SSF51366">
    <property type="entry name" value="Ribulose-phoshate binding barrel"/>
    <property type="match status" value="1"/>
</dbReference>
<comment type="cofactor">
    <cofactor evidence="3">
        <name>Co(2+)</name>
        <dbReference type="ChEBI" id="CHEBI:48828"/>
    </cofactor>
</comment>
<feature type="binding site" evidence="12">
    <location>
        <position position="50"/>
    </location>
    <ligand>
        <name>a divalent metal cation</name>
        <dbReference type="ChEBI" id="CHEBI:60240"/>
    </ligand>
</feature>
<dbReference type="EMBL" id="BMAR01000015">
    <property type="protein sequence ID" value="GFR46688.1"/>
    <property type="molecule type" value="Genomic_DNA"/>
</dbReference>
<dbReference type="InterPro" id="IPR026019">
    <property type="entry name" value="Ribul_P_3_epim"/>
</dbReference>
<dbReference type="PROSITE" id="PS01085">
    <property type="entry name" value="RIBUL_P_3_EPIMER_1"/>
    <property type="match status" value="1"/>
</dbReference>
<dbReference type="GO" id="GO:0005975">
    <property type="term" value="P:carbohydrate metabolic process"/>
    <property type="evidence" value="ECO:0007669"/>
    <property type="project" value="InterPro"/>
</dbReference>
<evidence type="ECO:0000256" key="5">
    <source>
        <dbReference type="ARBA" id="ARBA00001954"/>
    </source>
</evidence>
<comment type="cofactor">
    <cofactor evidence="12">
        <name>a divalent metal cation</name>
        <dbReference type="ChEBI" id="CHEBI:60240"/>
    </cofactor>
    <text evidence="12">Binds 1 divalent metal cation per subunit.</text>
</comment>
<feature type="binding site" evidence="13">
    <location>
        <begin position="179"/>
        <end position="182"/>
    </location>
    <ligand>
        <name>substrate</name>
    </ligand>
</feature>
<accession>A0AAD3DU56</accession>
<dbReference type="PIRSF" id="PIRSF001461">
    <property type="entry name" value="RPE"/>
    <property type="match status" value="1"/>
</dbReference>
<comment type="cofactor">
    <cofactor evidence="4">
        <name>Zn(2+)</name>
        <dbReference type="ChEBI" id="CHEBI:29105"/>
    </cofactor>
</comment>
<dbReference type="InterPro" id="IPR011060">
    <property type="entry name" value="RibuloseP-bd_barrel"/>
</dbReference>
<keyword evidence="12" id="KW-0862">Zinc</keyword>
<evidence type="ECO:0000313" key="14">
    <source>
        <dbReference type="EMBL" id="GFR46688.1"/>
    </source>
</evidence>
<proteinExistence type="inferred from homology"/>
<keyword evidence="12" id="KW-0170">Cobalt</keyword>
<keyword evidence="9 10" id="KW-0413">Isomerase</keyword>
<dbReference type="Pfam" id="PF00834">
    <property type="entry name" value="Ribul_P_3_epim"/>
    <property type="match status" value="2"/>
</dbReference>
<feature type="binding site" evidence="12">
    <location>
        <position position="48"/>
    </location>
    <ligand>
        <name>a divalent metal cation</name>
        <dbReference type="ChEBI" id="CHEBI:60240"/>
    </ligand>
</feature>
<reference evidence="14 15" key="1">
    <citation type="journal article" date="2021" name="Sci. Rep.">
        <title>Genome sequencing of the multicellular alga Astrephomene provides insights into convergent evolution of germ-soma differentiation.</title>
        <authorList>
            <person name="Yamashita S."/>
            <person name="Yamamoto K."/>
            <person name="Matsuzaki R."/>
            <person name="Suzuki S."/>
            <person name="Yamaguchi H."/>
            <person name="Hirooka S."/>
            <person name="Minakuchi Y."/>
            <person name="Miyagishima S."/>
            <person name="Kawachi M."/>
            <person name="Toyoda A."/>
            <person name="Nozaki H."/>
        </authorList>
    </citation>
    <scope>NUCLEOTIDE SEQUENCE [LARGE SCALE GENOMIC DNA]</scope>
    <source>
        <strain evidence="14 15">NIES-4017</strain>
    </source>
</reference>
<comment type="similarity">
    <text evidence="6 10">Belongs to the ribulose-phosphate 3-epimerase family.</text>
</comment>
<keyword evidence="8 12" id="KW-0479">Metal-binding</keyword>
<sequence length="261" mass="27240">MPRLALPARESGHDRPAATIAPSILSSDFARLAEECKRMVELGADWLHVDVMDGHFVPNLTLGAPVVAALRRHTPAFLDCHLMVSRPAQWVQDFAKAGADMYCFHLEAAAAAAGEDGKESPALSPSEPHPAVRDLCTTVRQTDMHVGLALKPGTPVDLVVPYVREGLVDMVLIMTVEPGFGGQSYMPGAADKAAVLRREFPDFNIQVDGGLAPATIAHAAAGGANVIVAGSAVFGAADPAAVMSQLRGAVTTAATSSSSQQ</sequence>
<evidence type="ECO:0000256" key="3">
    <source>
        <dbReference type="ARBA" id="ARBA00001941"/>
    </source>
</evidence>
<dbReference type="EC" id="5.1.3.1" evidence="7 10"/>
<feature type="active site" description="Proton acceptor" evidence="11">
    <location>
        <position position="50"/>
    </location>
</feature>
<feature type="binding site" evidence="12">
    <location>
        <position position="208"/>
    </location>
    <ligand>
        <name>a divalent metal cation</name>
        <dbReference type="ChEBI" id="CHEBI:60240"/>
    </ligand>
</feature>
<organism evidence="14 15">
    <name type="scientific">Astrephomene gubernaculifera</name>
    <dbReference type="NCBI Taxonomy" id="47775"/>
    <lineage>
        <taxon>Eukaryota</taxon>
        <taxon>Viridiplantae</taxon>
        <taxon>Chlorophyta</taxon>
        <taxon>core chlorophytes</taxon>
        <taxon>Chlorophyceae</taxon>
        <taxon>CS clade</taxon>
        <taxon>Chlamydomonadales</taxon>
        <taxon>Astrephomenaceae</taxon>
        <taxon>Astrephomene</taxon>
    </lineage>
</organism>
<feature type="binding site" evidence="13">
    <location>
        <position position="23"/>
    </location>
    <ligand>
        <name>substrate</name>
    </ligand>
</feature>
<evidence type="ECO:0000256" key="10">
    <source>
        <dbReference type="PIRNR" id="PIRNR001461"/>
    </source>
</evidence>
<evidence type="ECO:0000256" key="6">
    <source>
        <dbReference type="ARBA" id="ARBA00009541"/>
    </source>
</evidence>
<dbReference type="Gene3D" id="3.20.20.70">
    <property type="entry name" value="Aldolase class I"/>
    <property type="match status" value="1"/>
</dbReference>
<evidence type="ECO:0000256" key="11">
    <source>
        <dbReference type="PIRSR" id="PIRSR001461-1"/>
    </source>
</evidence>
<evidence type="ECO:0000256" key="7">
    <source>
        <dbReference type="ARBA" id="ARBA00013188"/>
    </source>
</evidence>
<dbReference type="InterPro" id="IPR013785">
    <property type="entry name" value="Aldolase_TIM"/>
</dbReference>
<keyword evidence="15" id="KW-1185">Reference proteome</keyword>
<dbReference type="PANTHER" id="PTHR11749">
    <property type="entry name" value="RIBULOSE-5-PHOSPHATE-3-EPIMERASE"/>
    <property type="match status" value="1"/>
</dbReference>
<protein>
    <recommendedName>
        <fullName evidence="7 10">Ribulose-phosphate 3-epimerase</fullName>
        <ecNumber evidence="7 10">5.1.3.1</ecNumber>
    </recommendedName>
</protein>
<evidence type="ECO:0000256" key="2">
    <source>
        <dbReference type="ARBA" id="ARBA00001936"/>
    </source>
</evidence>
<dbReference type="NCBIfam" id="NF004076">
    <property type="entry name" value="PRK05581.1-4"/>
    <property type="match status" value="1"/>
</dbReference>
<dbReference type="Proteomes" id="UP001054857">
    <property type="component" value="Unassembled WGS sequence"/>
</dbReference>
<evidence type="ECO:0000313" key="15">
    <source>
        <dbReference type="Proteomes" id="UP001054857"/>
    </source>
</evidence>
<feature type="active site" description="Proton donor" evidence="11">
    <location>
        <position position="208"/>
    </location>
</feature>
<dbReference type="GO" id="GO:0006098">
    <property type="term" value="P:pentose-phosphate shunt"/>
    <property type="evidence" value="ECO:0007669"/>
    <property type="project" value="InterPro"/>
</dbReference>
<feature type="binding site" evidence="13">
    <location>
        <begin position="230"/>
        <end position="231"/>
    </location>
    <ligand>
        <name>substrate</name>
    </ligand>
</feature>
<evidence type="ECO:0000256" key="8">
    <source>
        <dbReference type="ARBA" id="ARBA00022723"/>
    </source>
</evidence>
<dbReference type="HAMAP" id="MF_02227">
    <property type="entry name" value="RPE"/>
    <property type="match status" value="1"/>
</dbReference>
<feature type="binding site" evidence="13">
    <location>
        <position position="210"/>
    </location>
    <ligand>
        <name>substrate</name>
    </ligand>
</feature>
<dbReference type="InterPro" id="IPR000056">
    <property type="entry name" value="Ribul_P_3_epim-like"/>
</dbReference>